<sequence>MHFSSVSTLIDAHVQSLLEGTPLKGASLFLFVASKSPFVLEDTAKLQLTASEDDQQAFSSSFDKIEEGSNISLDNVVVSLDFGKGHSVNKVELSSKRVLTEVGSGKEKELKNFELKVALSKVNGEFPLAISTYNYLRRMERQDLLKKHYKPSKVDLLAFTAPARRNKRPEPSGNAEVEALDSESVGLLRGLLPFVDKEELFRVLLKKPLKDRVSKKAVRLCIIPTDV</sequence>
<organism evidence="1">
    <name type="scientific">Hordeum vulgare subsp. vulgare</name>
    <name type="common">Domesticated barley</name>
    <dbReference type="NCBI Taxonomy" id="112509"/>
    <lineage>
        <taxon>Eukaryota</taxon>
        <taxon>Viridiplantae</taxon>
        <taxon>Streptophyta</taxon>
        <taxon>Embryophyta</taxon>
        <taxon>Tracheophyta</taxon>
        <taxon>Spermatophyta</taxon>
        <taxon>Magnoliopsida</taxon>
        <taxon>Liliopsida</taxon>
        <taxon>Poales</taxon>
        <taxon>Poaceae</taxon>
        <taxon>BOP clade</taxon>
        <taxon>Pooideae</taxon>
        <taxon>Triticodae</taxon>
        <taxon>Triticeae</taxon>
        <taxon>Hordeinae</taxon>
        <taxon>Hordeum</taxon>
    </lineage>
</organism>
<name>F2E1Q7_HORVV</name>
<accession>F2E1Q7</accession>
<proteinExistence type="evidence at transcript level"/>
<reference evidence="1" key="1">
    <citation type="journal article" date="2011" name="Plant Physiol.">
        <title>Comprehensive sequence analysis of 24,783 barley full-length cDNAs derived from 12 clone libraries.</title>
        <authorList>
            <person name="Matsumoto T."/>
            <person name="Tanaka T."/>
            <person name="Sakai H."/>
            <person name="Amano N."/>
            <person name="Kanamori H."/>
            <person name="Kurita K."/>
            <person name="Kikuta A."/>
            <person name="Kamiya K."/>
            <person name="Yamamoto M."/>
            <person name="Ikawa H."/>
            <person name="Fujii N."/>
            <person name="Hori K."/>
            <person name="Itoh T."/>
            <person name="Sato K."/>
        </authorList>
    </citation>
    <scope>NUCLEOTIDE SEQUENCE</scope>
    <source>
        <tissue evidence="1">Shoot and root</tissue>
    </source>
</reference>
<dbReference type="AlphaFoldDB" id="F2E1Q7"/>
<evidence type="ECO:0000313" key="1">
    <source>
        <dbReference type="EMBL" id="BAK01279.1"/>
    </source>
</evidence>
<dbReference type="EMBL" id="AK370078">
    <property type="protein sequence ID" value="BAK01279.1"/>
    <property type="molecule type" value="mRNA"/>
</dbReference>
<protein>
    <submittedName>
        <fullName evidence="1">Predicted protein</fullName>
    </submittedName>
</protein>